<dbReference type="Gene3D" id="3.30.470.20">
    <property type="entry name" value="ATP-grasp fold, B domain"/>
    <property type="match status" value="1"/>
</dbReference>
<evidence type="ECO:0000256" key="7">
    <source>
        <dbReference type="SAM" id="MobiDB-lite"/>
    </source>
</evidence>
<dbReference type="EMBL" id="JABFTP020000185">
    <property type="protein sequence ID" value="KAL3287128.1"/>
    <property type="molecule type" value="Genomic_DNA"/>
</dbReference>
<proteinExistence type="inferred from homology"/>
<dbReference type="PROSITE" id="PS51221">
    <property type="entry name" value="TTL"/>
    <property type="match status" value="1"/>
</dbReference>
<evidence type="ECO:0000256" key="6">
    <source>
        <dbReference type="ARBA" id="ARBA00049274"/>
    </source>
</evidence>
<protein>
    <recommendedName>
        <fullName evidence="5">Tubulin--tyrosine ligase-like protein 5</fullName>
    </recommendedName>
</protein>
<comment type="similarity">
    <text evidence="1">Belongs to the tubulin--tyrosine ligase family.</text>
</comment>
<dbReference type="Proteomes" id="UP001516400">
    <property type="component" value="Unassembled WGS sequence"/>
</dbReference>
<dbReference type="PANTHER" id="PTHR12241:SF145">
    <property type="entry name" value="TUBULIN POLYGLUTAMYLASE TTLL5"/>
    <property type="match status" value="1"/>
</dbReference>
<evidence type="ECO:0000256" key="4">
    <source>
        <dbReference type="ARBA" id="ARBA00022840"/>
    </source>
</evidence>
<dbReference type="AlphaFoldDB" id="A0ABD2P865"/>
<evidence type="ECO:0000256" key="5">
    <source>
        <dbReference type="ARBA" id="ARBA00041448"/>
    </source>
</evidence>
<name>A0ABD2P865_9CUCU</name>
<gene>
    <name evidence="8" type="ORF">HHI36_001608</name>
</gene>
<keyword evidence="9" id="KW-1185">Reference proteome</keyword>
<keyword evidence="3" id="KW-0547">Nucleotide-binding</keyword>
<dbReference type="GO" id="GO:0005524">
    <property type="term" value="F:ATP binding"/>
    <property type="evidence" value="ECO:0007669"/>
    <property type="project" value="UniProtKB-KW"/>
</dbReference>
<evidence type="ECO:0000256" key="1">
    <source>
        <dbReference type="ARBA" id="ARBA00006820"/>
    </source>
</evidence>
<feature type="region of interest" description="Disordered" evidence="7">
    <location>
        <begin position="826"/>
        <end position="848"/>
    </location>
</feature>
<evidence type="ECO:0000256" key="2">
    <source>
        <dbReference type="ARBA" id="ARBA00022598"/>
    </source>
</evidence>
<comment type="catalytic activity">
    <reaction evidence="6">
        <text>L-glutamyl-[protein] + L-glutamate + ATP = gamma-L-glutamyl-L-glutamyl-[protein] + ADP + phosphate + H(+)</text>
        <dbReference type="Rhea" id="RHEA:60144"/>
        <dbReference type="Rhea" id="RHEA-COMP:10208"/>
        <dbReference type="Rhea" id="RHEA-COMP:15517"/>
        <dbReference type="ChEBI" id="CHEBI:15378"/>
        <dbReference type="ChEBI" id="CHEBI:29973"/>
        <dbReference type="ChEBI" id="CHEBI:29985"/>
        <dbReference type="ChEBI" id="CHEBI:30616"/>
        <dbReference type="ChEBI" id="CHEBI:43474"/>
        <dbReference type="ChEBI" id="CHEBI:143622"/>
        <dbReference type="ChEBI" id="CHEBI:456216"/>
    </reaction>
    <physiologicalReaction direction="left-to-right" evidence="6">
        <dbReference type="Rhea" id="RHEA:60145"/>
    </physiologicalReaction>
</comment>
<dbReference type="GO" id="GO:0016874">
    <property type="term" value="F:ligase activity"/>
    <property type="evidence" value="ECO:0007669"/>
    <property type="project" value="UniProtKB-KW"/>
</dbReference>
<comment type="caution">
    <text evidence="8">The sequence shown here is derived from an EMBL/GenBank/DDBJ whole genome shotgun (WGS) entry which is preliminary data.</text>
</comment>
<dbReference type="SUPFAM" id="SSF56059">
    <property type="entry name" value="Glutathione synthetase ATP-binding domain-like"/>
    <property type="match status" value="1"/>
</dbReference>
<sequence>MLSFFYSTFERLSMCFKPRKAKQSALDSKFHRTNSEKIILAFDSKDNLIDDVNDDLQALIDVISKLSAFRFCTDNFFRDGNIITHEPTLPPDTWLLCGPLGSRNAILVFKSSALAHTTELSIRDKPAYKLHITYKVLQAETKLLSKLLDCHGVTEVAANSSDFNLLWTGSHLKPGLLRSLGPHQRVNHFPRSYELTRKDRLYKNIEKMQYAKGIKNFDFIPQTFVMPTEYRELCQAHNRMKGPWIVKPVASSRGRGIFIVETPNQVPLEEPVVVAKYISNPLLVAGHKCDLRLYVVVTSFDPLLVYIYEEGLVRFATVKYDPSPKQLWNPCMHLCNYSINKYHSDYVKSDDPSAENVGHKWTLSALLRHLKSEGKDTKYLMLQIEDLVIKAILASANSIISACRMFVPNPNNCFELYGFDILVDDNFKPWLLEVNLSPSLGCDSPLDVRLKSAMMADLLTLVGIPAVDPILRPTNSGGITSRSSFNHSRMKFPHCRQVHSAEGLNNTLPRKRSSYSSQNSRLSGSNLTLSSEEMRYVKMTKQQFERRGGFVRIFPAMDTWAKYSQYLDSVTGVPISGTHSQNVYALSNSPHNLNLLIFTQLFPEISILPKGCEKNQFRYSSLERKKVPHDNLAKSKNSGSTQIARQDRYERMLTQGHRNALGPSRLKDSRCEDLRREIVSLLKDGKRMSQRETRKTFSHYLEWILHRISTDPKQDEHVEIVLKFLQKASNYLRSPFSVKIPSVKLSNKDRAAIIAKQFNDFIYLYNKETDYFVDKTERPSQIPEKLYDEFLANARESDLEEVLIYQTTHPMAQNLKTGIQGLLKNIPNAPRPMSTRSEKLSAPQTPVA</sequence>
<dbReference type="PANTHER" id="PTHR12241">
    <property type="entry name" value="TUBULIN POLYGLUTAMYLASE"/>
    <property type="match status" value="1"/>
</dbReference>
<dbReference type="Pfam" id="PF03133">
    <property type="entry name" value="TTL"/>
    <property type="match status" value="1"/>
</dbReference>
<dbReference type="InterPro" id="IPR004344">
    <property type="entry name" value="TTL/TTLL_fam"/>
</dbReference>
<accession>A0ABD2P865</accession>
<organism evidence="8 9">
    <name type="scientific">Cryptolaemus montrouzieri</name>
    <dbReference type="NCBI Taxonomy" id="559131"/>
    <lineage>
        <taxon>Eukaryota</taxon>
        <taxon>Metazoa</taxon>
        <taxon>Ecdysozoa</taxon>
        <taxon>Arthropoda</taxon>
        <taxon>Hexapoda</taxon>
        <taxon>Insecta</taxon>
        <taxon>Pterygota</taxon>
        <taxon>Neoptera</taxon>
        <taxon>Endopterygota</taxon>
        <taxon>Coleoptera</taxon>
        <taxon>Polyphaga</taxon>
        <taxon>Cucujiformia</taxon>
        <taxon>Coccinelloidea</taxon>
        <taxon>Coccinellidae</taxon>
        <taxon>Scymninae</taxon>
        <taxon>Scymnini</taxon>
        <taxon>Cryptolaemus</taxon>
    </lineage>
</organism>
<keyword evidence="4" id="KW-0067">ATP-binding</keyword>
<reference evidence="8 9" key="1">
    <citation type="journal article" date="2021" name="BMC Biol.">
        <title>Horizontally acquired antibacterial genes associated with adaptive radiation of ladybird beetles.</title>
        <authorList>
            <person name="Li H.S."/>
            <person name="Tang X.F."/>
            <person name="Huang Y.H."/>
            <person name="Xu Z.Y."/>
            <person name="Chen M.L."/>
            <person name="Du X.Y."/>
            <person name="Qiu B.Y."/>
            <person name="Chen P.T."/>
            <person name="Zhang W."/>
            <person name="Slipinski A."/>
            <person name="Escalona H.E."/>
            <person name="Waterhouse R.M."/>
            <person name="Zwick A."/>
            <person name="Pang H."/>
        </authorList>
    </citation>
    <scope>NUCLEOTIDE SEQUENCE [LARGE SCALE GENOMIC DNA]</scope>
    <source>
        <strain evidence="8">SYSU2018</strain>
    </source>
</reference>
<evidence type="ECO:0000313" key="8">
    <source>
        <dbReference type="EMBL" id="KAL3287128.1"/>
    </source>
</evidence>
<keyword evidence="2" id="KW-0436">Ligase</keyword>
<evidence type="ECO:0000313" key="9">
    <source>
        <dbReference type="Proteomes" id="UP001516400"/>
    </source>
</evidence>
<evidence type="ECO:0000256" key="3">
    <source>
        <dbReference type="ARBA" id="ARBA00022741"/>
    </source>
</evidence>